<organism evidence="2 3">
    <name type="scientific">Acinetobacter brisouii CIP 110357</name>
    <dbReference type="NCBI Taxonomy" id="1341683"/>
    <lineage>
        <taxon>Bacteria</taxon>
        <taxon>Pseudomonadati</taxon>
        <taxon>Pseudomonadota</taxon>
        <taxon>Gammaproteobacteria</taxon>
        <taxon>Moraxellales</taxon>
        <taxon>Moraxellaceae</taxon>
        <taxon>Acinetobacter</taxon>
    </lineage>
</organism>
<feature type="transmembrane region" description="Helical" evidence="1">
    <location>
        <begin position="93"/>
        <end position="113"/>
    </location>
</feature>
<keyword evidence="3" id="KW-1185">Reference proteome</keyword>
<dbReference type="PATRIC" id="fig|1341683.3.peg.1541"/>
<dbReference type="HOGENOM" id="CLU_141562_0_0_6"/>
<feature type="transmembrane region" description="Helical" evidence="1">
    <location>
        <begin position="62"/>
        <end position="81"/>
    </location>
</feature>
<evidence type="ECO:0000313" key="3">
    <source>
        <dbReference type="Proteomes" id="UP000018418"/>
    </source>
</evidence>
<evidence type="ECO:0000313" key="2">
    <source>
        <dbReference type="EMBL" id="ESK51054.1"/>
    </source>
</evidence>
<gene>
    <name evidence="2" type="ORF">P255_01559</name>
</gene>
<dbReference type="OrthoDB" id="286752at2"/>
<keyword evidence="1" id="KW-1133">Transmembrane helix</keyword>
<dbReference type="InterPro" id="IPR004690">
    <property type="entry name" value="Maln_transptMadL"/>
</dbReference>
<dbReference type="RefSeq" id="WP_004900726.1">
    <property type="nucleotide sequence ID" value="NZ_BBTI01000002.1"/>
</dbReference>
<dbReference type="AlphaFoldDB" id="V2VTH2"/>
<evidence type="ECO:0000256" key="1">
    <source>
        <dbReference type="SAM" id="Phobius"/>
    </source>
</evidence>
<accession>V2VTH2</accession>
<sequence>MIIYGVGILALCTLVGTVVGDLLGILLGVKSNVGGVGIAMILLIFIRLWMHKRGLMIPETEKGVTFWGTMYIPVVVAMAAQQNVVSALSSGHLALFAAVGSVVVCTFTIAALSRYKKGEPLPKENEQEVTLANIGGKAHG</sequence>
<proteinExistence type="predicted"/>
<feature type="transmembrane region" description="Helical" evidence="1">
    <location>
        <begin position="33"/>
        <end position="50"/>
    </location>
</feature>
<dbReference type="EMBL" id="AYEU01000006">
    <property type="protein sequence ID" value="ESK51054.1"/>
    <property type="molecule type" value="Genomic_DNA"/>
</dbReference>
<dbReference type="GO" id="GO:0016020">
    <property type="term" value="C:membrane"/>
    <property type="evidence" value="ECO:0007669"/>
    <property type="project" value="InterPro"/>
</dbReference>
<comment type="caution">
    <text evidence="2">The sequence shown here is derived from an EMBL/GenBank/DDBJ whole genome shotgun (WGS) entry which is preliminary data.</text>
</comment>
<name>V2VTH2_9GAMM</name>
<keyword evidence="1" id="KW-0472">Membrane</keyword>
<protein>
    <submittedName>
        <fullName evidence="2">Malonate transporter, MadL subunit</fullName>
    </submittedName>
</protein>
<dbReference type="Pfam" id="PF03817">
    <property type="entry name" value="MadL"/>
    <property type="match status" value="1"/>
</dbReference>
<reference evidence="2 3" key="1">
    <citation type="submission" date="2013-10" db="EMBL/GenBank/DDBJ databases">
        <title>The Genome Sequence of Acinetobacter brisouii CIP 110357.</title>
        <authorList>
            <consortium name="The Broad Institute Genomics Platform"/>
            <consortium name="The Broad Institute Genome Sequencing Center for Infectious Disease"/>
            <person name="Cerqueira G."/>
            <person name="Feldgarden M."/>
            <person name="Courvalin P."/>
            <person name="Grillot-Courvalin C."/>
            <person name="Clermont D."/>
            <person name="Rocha E."/>
            <person name="Yoon E.-J."/>
            <person name="Nemec A."/>
            <person name="Young S.K."/>
            <person name="Zeng Q."/>
            <person name="Gargeya S."/>
            <person name="Fitzgerald M."/>
            <person name="Abouelleil A."/>
            <person name="Alvarado L."/>
            <person name="Berlin A.M."/>
            <person name="Chapman S.B."/>
            <person name="Gainer-Dewar J."/>
            <person name="Goldberg J."/>
            <person name="Gnerre S."/>
            <person name="Griggs A."/>
            <person name="Gujja S."/>
            <person name="Hansen M."/>
            <person name="Howarth C."/>
            <person name="Imamovic A."/>
            <person name="Ireland A."/>
            <person name="Larimer J."/>
            <person name="McCowan C."/>
            <person name="Murphy C."/>
            <person name="Pearson M."/>
            <person name="Poon T.W."/>
            <person name="Priest M."/>
            <person name="Roberts A."/>
            <person name="Saif S."/>
            <person name="Shea T."/>
            <person name="Sykes S."/>
            <person name="Wortman J."/>
            <person name="Nusbaum C."/>
            <person name="Birren B."/>
        </authorList>
    </citation>
    <scope>NUCLEOTIDE SEQUENCE [LARGE SCALE GENOMIC DNA]</scope>
    <source>
        <strain evidence="2 3">CIP 110357</strain>
    </source>
</reference>
<dbReference type="Proteomes" id="UP000018418">
    <property type="component" value="Unassembled WGS sequence"/>
</dbReference>
<keyword evidence="1" id="KW-0812">Transmembrane</keyword>
<dbReference type="STRING" id="396323.VH98_03165"/>
<feature type="transmembrane region" description="Helical" evidence="1">
    <location>
        <begin position="7"/>
        <end position="27"/>
    </location>
</feature>
<dbReference type="NCBIfam" id="TIGR00807">
    <property type="entry name" value="malonate_madL"/>
    <property type="match status" value="1"/>
</dbReference>